<keyword evidence="1" id="KW-0732">Signal</keyword>
<feature type="signal peptide" evidence="1">
    <location>
        <begin position="1"/>
        <end position="21"/>
    </location>
</feature>
<dbReference type="Proteomes" id="UP000659654">
    <property type="component" value="Unassembled WGS sequence"/>
</dbReference>
<proteinExistence type="predicted"/>
<feature type="chain" id="PRO_5036204473" evidence="1">
    <location>
        <begin position="22"/>
        <end position="140"/>
    </location>
</feature>
<evidence type="ECO:0000256" key="1">
    <source>
        <dbReference type="SAM" id="SignalP"/>
    </source>
</evidence>
<comment type="caution">
    <text evidence="2">The sequence shown here is derived from an EMBL/GenBank/DDBJ whole genome shotgun (WGS) entry which is preliminary data.</text>
</comment>
<gene>
    <name evidence="2" type="ORF">BXYJ_LOCUS11376</name>
</gene>
<protein>
    <submittedName>
        <fullName evidence="2">(pine wood nematode) hypothetical protein</fullName>
    </submittedName>
</protein>
<name>A0A7I8X4V1_BURXY</name>
<organism evidence="2 3">
    <name type="scientific">Bursaphelenchus xylophilus</name>
    <name type="common">Pinewood nematode worm</name>
    <name type="synonym">Aphelenchoides xylophilus</name>
    <dbReference type="NCBI Taxonomy" id="6326"/>
    <lineage>
        <taxon>Eukaryota</taxon>
        <taxon>Metazoa</taxon>
        <taxon>Ecdysozoa</taxon>
        <taxon>Nematoda</taxon>
        <taxon>Chromadorea</taxon>
        <taxon>Rhabditida</taxon>
        <taxon>Tylenchina</taxon>
        <taxon>Tylenchomorpha</taxon>
        <taxon>Aphelenchoidea</taxon>
        <taxon>Aphelenchoididae</taxon>
        <taxon>Bursaphelenchus</taxon>
    </lineage>
</organism>
<dbReference type="EMBL" id="CAJFDI010000005">
    <property type="protein sequence ID" value="CAD5231228.1"/>
    <property type="molecule type" value="Genomic_DNA"/>
</dbReference>
<sequence length="140" mass="15809">MQCSHFLLAFTFLFCFHGGLASWLTYGKVWSKDFGGEAAPNFTGQPIIEVRVLAGISLFLGNGFCGRTRVKKDGTYRIDCSPRILPFTDPSECVVVCHRLYGRCRCRTINPVTTQHLDIELSAQDPPDFICSRDRHGRYD</sequence>
<accession>A0A7I8X4V1</accession>
<evidence type="ECO:0000313" key="3">
    <source>
        <dbReference type="Proteomes" id="UP000659654"/>
    </source>
</evidence>
<dbReference type="AlphaFoldDB" id="A0A7I8X4V1"/>
<reference evidence="2" key="1">
    <citation type="submission" date="2020-09" db="EMBL/GenBank/DDBJ databases">
        <authorList>
            <person name="Kikuchi T."/>
        </authorList>
    </citation>
    <scope>NUCLEOTIDE SEQUENCE</scope>
    <source>
        <strain evidence="2">Ka4C1</strain>
    </source>
</reference>
<dbReference type="EMBL" id="CAJFCV020000005">
    <property type="protein sequence ID" value="CAG9122383.1"/>
    <property type="molecule type" value="Genomic_DNA"/>
</dbReference>
<dbReference type="Proteomes" id="UP000582659">
    <property type="component" value="Unassembled WGS sequence"/>
</dbReference>
<evidence type="ECO:0000313" key="2">
    <source>
        <dbReference type="EMBL" id="CAD5231228.1"/>
    </source>
</evidence>
<keyword evidence="3" id="KW-1185">Reference proteome</keyword>